<organism evidence="1 2">
    <name type="scientific">Sandarakinorhabdus glacialis</name>
    <dbReference type="NCBI Taxonomy" id="1614636"/>
    <lineage>
        <taxon>Bacteria</taxon>
        <taxon>Pseudomonadati</taxon>
        <taxon>Pseudomonadota</taxon>
        <taxon>Alphaproteobacteria</taxon>
        <taxon>Sphingomonadales</taxon>
        <taxon>Sphingosinicellaceae</taxon>
        <taxon>Sandarakinorhabdus</taxon>
    </lineage>
</organism>
<proteinExistence type="predicted"/>
<name>A0A917EB69_9SPHN</name>
<dbReference type="InterPro" id="IPR025961">
    <property type="entry name" value="Metal_resist"/>
</dbReference>
<sequence length="146" mass="15869">MSNFGRFVVVALVAFVAALGGVVIGRALVTQLSPPETELHALLHDKLNLTAVQRQRIELLEQQFASRKRTLEQAMRADNVSLAAAITAEHGYGPGVAAAVDRSHMVMGTLQKETLEHVFRMREVLTPDQARKFDAAAVRALTAPAE</sequence>
<dbReference type="EMBL" id="BMJM01000015">
    <property type="protein sequence ID" value="GGE20926.1"/>
    <property type="molecule type" value="Genomic_DNA"/>
</dbReference>
<comment type="caution">
    <text evidence="1">The sequence shown here is derived from an EMBL/GenBank/DDBJ whole genome shotgun (WGS) entry which is preliminary data.</text>
</comment>
<evidence type="ECO:0008006" key="3">
    <source>
        <dbReference type="Google" id="ProtNLM"/>
    </source>
</evidence>
<dbReference type="RefSeq" id="WP_188764083.1">
    <property type="nucleotide sequence ID" value="NZ_BMJM01000015.1"/>
</dbReference>
<keyword evidence="2" id="KW-1185">Reference proteome</keyword>
<reference evidence="1" key="2">
    <citation type="submission" date="2020-09" db="EMBL/GenBank/DDBJ databases">
        <authorList>
            <person name="Sun Q."/>
            <person name="Zhou Y."/>
        </authorList>
    </citation>
    <scope>NUCLEOTIDE SEQUENCE</scope>
    <source>
        <strain evidence="1">CGMCC 1.15519</strain>
    </source>
</reference>
<evidence type="ECO:0000313" key="2">
    <source>
        <dbReference type="Proteomes" id="UP000635071"/>
    </source>
</evidence>
<dbReference type="Proteomes" id="UP000635071">
    <property type="component" value="Unassembled WGS sequence"/>
</dbReference>
<evidence type="ECO:0000313" key="1">
    <source>
        <dbReference type="EMBL" id="GGE20926.1"/>
    </source>
</evidence>
<gene>
    <name evidence="1" type="ORF">GCM10011529_29430</name>
</gene>
<dbReference type="Pfam" id="PF13801">
    <property type="entry name" value="Metal_resist"/>
    <property type="match status" value="1"/>
</dbReference>
<dbReference type="Gene3D" id="1.20.120.1490">
    <property type="match status" value="1"/>
</dbReference>
<reference evidence="1" key="1">
    <citation type="journal article" date="2014" name="Int. J. Syst. Evol. Microbiol.">
        <title>Complete genome sequence of Corynebacterium casei LMG S-19264T (=DSM 44701T), isolated from a smear-ripened cheese.</title>
        <authorList>
            <consortium name="US DOE Joint Genome Institute (JGI-PGF)"/>
            <person name="Walter F."/>
            <person name="Albersmeier A."/>
            <person name="Kalinowski J."/>
            <person name="Ruckert C."/>
        </authorList>
    </citation>
    <scope>NUCLEOTIDE SEQUENCE</scope>
    <source>
        <strain evidence="1">CGMCC 1.15519</strain>
    </source>
</reference>
<protein>
    <recommendedName>
        <fullName evidence="3">Periplasmic heavy metal sensor</fullName>
    </recommendedName>
</protein>
<dbReference type="AlphaFoldDB" id="A0A917EB69"/>
<accession>A0A917EB69</accession>